<dbReference type="CDD" id="cd05247">
    <property type="entry name" value="UDP_G4E_1_SDR_e"/>
    <property type="match status" value="1"/>
</dbReference>
<sequence>MPETILVSGGCGYIGSHVVRQLSEAGRKVVVYDNLSTGSRDALLHGEELIVGDLADRQTLEAAFERHRFTTVLHFAASIVAPESVSQPLKYYGNNTRNTLGLLETCTKFKVQRFIFSSTAAVYGIPDGGAASEESTLAPINPYGTSKLMSEWMLRDTSAAHGMQYVALRYFNVAGADPQARMGQRTPEATHLIKVACQAALGLRESVSIYGTDYPTPDGSGIRDYIHIEDLAAAHLCALQYLEKGGEPTAMNVGYGRGGSVREVLAIVKEVSGVDFKVVEAERRPGDPASLVAKADKIRRLTGWQPRHDDLRTIIADAWRWESKLAGR</sequence>
<evidence type="ECO:0000256" key="1">
    <source>
        <dbReference type="ARBA" id="ARBA00000083"/>
    </source>
</evidence>
<dbReference type="EMBL" id="SRSD01000004">
    <property type="protein sequence ID" value="KAA0892115.1"/>
    <property type="molecule type" value="Genomic_DNA"/>
</dbReference>
<comment type="pathway">
    <text evidence="3 10">Carbohydrate metabolism; galactose metabolism.</text>
</comment>
<dbReference type="AlphaFoldDB" id="A0A5A9XHY1"/>
<evidence type="ECO:0000259" key="11">
    <source>
        <dbReference type="Pfam" id="PF01370"/>
    </source>
</evidence>
<comment type="similarity">
    <text evidence="4 10">Belongs to the NAD(P)-dependent epimerase/dehydratase family.</text>
</comment>
<evidence type="ECO:0000256" key="8">
    <source>
        <dbReference type="ARBA" id="ARBA00023235"/>
    </source>
</evidence>
<evidence type="ECO:0000313" key="13">
    <source>
        <dbReference type="Proteomes" id="UP000324298"/>
    </source>
</evidence>
<evidence type="ECO:0000256" key="7">
    <source>
        <dbReference type="ARBA" id="ARBA00023027"/>
    </source>
</evidence>
<dbReference type="InterPro" id="IPR005886">
    <property type="entry name" value="UDP_G4E"/>
</dbReference>
<feature type="domain" description="NAD-dependent epimerase/dehydratase" evidence="11">
    <location>
        <begin position="5"/>
        <end position="254"/>
    </location>
</feature>
<dbReference type="PANTHER" id="PTHR43725:SF53">
    <property type="entry name" value="UDP-ARABINOSE 4-EPIMERASE 1"/>
    <property type="match status" value="1"/>
</dbReference>
<organism evidence="12 13">
    <name type="scientific">Oryzomonas rubra</name>
    <dbReference type="NCBI Taxonomy" id="2509454"/>
    <lineage>
        <taxon>Bacteria</taxon>
        <taxon>Pseudomonadati</taxon>
        <taxon>Thermodesulfobacteriota</taxon>
        <taxon>Desulfuromonadia</taxon>
        <taxon>Geobacterales</taxon>
        <taxon>Geobacteraceae</taxon>
        <taxon>Oryzomonas</taxon>
    </lineage>
</organism>
<evidence type="ECO:0000256" key="3">
    <source>
        <dbReference type="ARBA" id="ARBA00004947"/>
    </source>
</evidence>
<dbReference type="NCBIfam" id="TIGR01179">
    <property type="entry name" value="galE"/>
    <property type="match status" value="1"/>
</dbReference>
<keyword evidence="9 10" id="KW-0119">Carbohydrate metabolism</keyword>
<evidence type="ECO:0000256" key="5">
    <source>
        <dbReference type="ARBA" id="ARBA00013189"/>
    </source>
</evidence>
<name>A0A5A9XHY1_9BACT</name>
<dbReference type="GO" id="GO:0033499">
    <property type="term" value="P:galactose catabolic process via UDP-galactose, Leloir pathway"/>
    <property type="evidence" value="ECO:0007669"/>
    <property type="project" value="TreeGrafter"/>
</dbReference>
<evidence type="ECO:0000256" key="4">
    <source>
        <dbReference type="ARBA" id="ARBA00007637"/>
    </source>
</evidence>
<comment type="catalytic activity">
    <reaction evidence="1 10">
        <text>UDP-alpha-D-glucose = UDP-alpha-D-galactose</text>
        <dbReference type="Rhea" id="RHEA:22168"/>
        <dbReference type="ChEBI" id="CHEBI:58885"/>
        <dbReference type="ChEBI" id="CHEBI:66914"/>
        <dbReference type="EC" id="5.1.3.2"/>
    </reaction>
</comment>
<comment type="cofactor">
    <cofactor evidence="2 10">
        <name>NAD(+)</name>
        <dbReference type="ChEBI" id="CHEBI:57540"/>
    </cofactor>
</comment>
<keyword evidence="8 10" id="KW-0413">Isomerase</keyword>
<keyword evidence="7 10" id="KW-0520">NAD</keyword>
<dbReference type="EC" id="5.1.3.2" evidence="5 10"/>
<dbReference type="InterPro" id="IPR036291">
    <property type="entry name" value="NAD(P)-bd_dom_sf"/>
</dbReference>
<dbReference type="Pfam" id="PF01370">
    <property type="entry name" value="Epimerase"/>
    <property type="match status" value="1"/>
</dbReference>
<dbReference type="PANTHER" id="PTHR43725">
    <property type="entry name" value="UDP-GLUCOSE 4-EPIMERASE"/>
    <property type="match status" value="1"/>
</dbReference>
<dbReference type="Gene3D" id="3.90.25.10">
    <property type="entry name" value="UDP-galactose 4-epimerase, domain 1"/>
    <property type="match status" value="1"/>
</dbReference>
<evidence type="ECO:0000313" key="12">
    <source>
        <dbReference type="EMBL" id="KAA0892115.1"/>
    </source>
</evidence>
<dbReference type="GO" id="GO:0003978">
    <property type="term" value="F:UDP-glucose 4-epimerase activity"/>
    <property type="evidence" value="ECO:0007669"/>
    <property type="project" value="UniProtKB-UniRule"/>
</dbReference>
<proteinExistence type="inferred from homology"/>
<dbReference type="UniPathway" id="UPA00214"/>
<dbReference type="InterPro" id="IPR001509">
    <property type="entry name" value="Epimerase_deHydtase"/>
</dbReference>
<dbReference type="Gene3D" id="3.40.50.720">
    <property type="entry name" value="NAD(P)-binding Rossmann-like Domain"/>
    <property type="match status" value="1"/>
</dbReference>
<reference evidence="12 13" key="1">
    <citation type="submission" date="2019-04" db="EMBL/GenBank/DDBJ databases">
        <title>Geobacter ruber sp. nov., ferric-reducing bacteria isolated from paddy soil.</title>
        <authorList>
            <person name="Xu Z."/>
            <person name="Masuda Y."/>
            <person name="Itoh H."/>
            <person name="Senoo K."/>
        </authorList>
    </citation>
    <scope>NUCLEOTIDE SEQUENCE [LARGE SCALE GENOMIC DNA]</scope>
    <source>
        <strain evidence="12 13">Red88</strain>
    </source>
</reference>
<dbReference type="RefSeq" id="WP_149307053.1">
    <property type="nucleotide sequence ID" value="NZ_SRSD01000004.1"/>
</dbReference>
<evidence type="ECO:0000256" key="10">
    <source>
        <dbReference type="RuleBase" id="RU366046"/>
    </source>
</evidence>
<evidence type="ECO:0000256" key="9">
    <source>
        <dbReference type="ARBA" id="ARBA00023277"/>
    </source>
</evidence>
<evidence type="ECO:0000256" key="6">
    <source>
        <dbReference type="ARBA" id="ARBA00018569"/>
    </source>
</evidence>
<gene>
    <name evidence="12" type="primary">galE</name>
    <name evidence="12" type="ORF">ET418_07865</name>
</gene>
<evidence type="ECO:0000256" key="2">
    <source>
        <dbReference type="ARBA" id="ARBA00001911"/>
    </source>
</evidence>
<dbReference type="SUPFAM" id="SSF51735">
    <property type="entry name" value="NAD(P)-binding Rossmann-fold domains"/>
    <property type="match status" value="1"/>
</dbReference>
<comment type="subunit">
    <text evidence="10">Homodimer.</text>
</comment>
<accession>A0A5A9XHY1</accession>
<protein>
    <recommendedName>
        <fullName evidence="6 10">UDP-glucose 4-epimerase</fullName>
        <ecNumber evidence="5 10">5.1.3.2</ecNumber>
    </recommendedName>
</protein>
<dbReference type="Proteomes" id="UP000324298">
    <property type="component" value="Unassembled WGS sequence"/>
</dbReference>
<dbReference type="OrthoDB" id="9801785at2"/>
<comment type="caution">
    <text evidence="12">The sequence shown here is derived from an EMBL/GenBank/DDBJ whole genome shotgun (WGS) entry which is preliminary data.</text>
</comment>
<keyword evidence="13" id="KW-1185">Reference proteome</keyword>